<sequence length="347" mass="37121">MRMSIAATAAALMLALPACSSEQTTTSGTSSEAASSAESNAEYPITIKHALGETKIEKKPERIATLGWSNHEIPLAFGVMPVGISKVTWGDDNNDGILPWDEEKIKELGGETPVLFDETDAIPFEQVADTKPDVILAAYSGLSQEDYDKLSKIAPVVAYPNKAWTTTTSEIIKLNAIGIGMEDKAAEFQKQVDDAVAAALDKYPNLKDKKVMFSSFGSQDDKSKIGFYTLDDPRAGLLKTIGLGVPKIVEEETPKSDSFWVERSAEQPEAFEDVDVIISYGSNDAATNEKTLKDMQADPLLSKIPAIRDGHVAFLGEGPVAAAAGGSPAGLIWGVDKYFEIVSKAAG</sequence>
<evidence type="ECO:0000259" key="6">
    <source>
        <dbReference type="PROSITE" id="PS50983"/>
    </source>
</evidence>
<dbReference type="PANTHER" id="PTHR30532:SF24">
    <property type="entry name" value="FERRIC ENTEROBACTIN-BINDING PERIPLASMIC PROTEIN FEPB"/>
    <property type="match status" value="1"/>
</dbReference>
<dbReference type="OrthoDB" id="1846031at2"/>
<evidence type="ECO:0000313" key="8">
    <source>
        <dbReference type="Proteomes" id="UP000320791"/>
    </source>
</evidence>
<dbReference type="EMBL" id="VOHM01000002">
    <property type="protein sequence ID" value="TWT28947.1"/>
    <property type="molecule type" value="Genomic_DNA"/>
</dbReference>
<feature type="chain" id="PRO_5022792139" evidence="5">
    <location>
        <begin position="21"/>
        <end position="347"/>
    </location>
</feature>
<accession>A0A5C5UT41</accession>
<proteinExistence type="inferred from homology"/>
<feature type="domain" description="Fe/B12 periplasmic-binding" evidence="6">
    <location>
        <begin position="62"/>
        <end position="346"/>
    </location>
</feature>
<protein>
    <submittedName>
        <fullName evidence="7">Iron-siderophore ABC transporter substrate-binding protein</fullName>
    </submittedName>
</protein>
<keyword evidence="3" id="KW-0813">Transport</keyword>
<dbReference type="InterPro" id="IPR002491">
    <property type="entry name" value="ABC_transptr_periplasmic_BD"/>
</dbReference>
<dbReference type="GO" id="GO:1901678">
    <property type="term" value="P:iron coordination entity transport"/>
    <property type="evidence" value="ECO:0007669"/>
    <property type="project" value="UniProtKB-ARBA"/>
</dbReference>
<dbReference type="AlphaFoldDB" id="A0A5C5UT41"/>
<keyword evidence="8" id="KW-1185">Reference proteome</keyword>
<dbReference type="CDD" id="cd01146">
    <property type="entry name" value="FhuD"/>
    <property type="match status" value="1"/>
</dbReference>
<dbReference type="SUPFAM" id="SSF53807">
    <property type="entry name" value="Helical backbone' metal receptor"/>
    <property type="match status" value="1"/>
</dbReference>
<evidence type="ECO:0000256" key="2">
    <source>
        <dbReference type="ARBA" id="ARBA00008814"/>
    </source>
</evidence>
<evidence type="ECO:0000256" key="3">
    <source>
        <dbReference type="ARBA" id="ARBA00022448"/>
    </source>
</evidence>
<name>A0A5C5UT41_9CORY</name>
<reference evidence="7 8" key="1">
    <citation type="submission" date="2019-08" db="EMBL/GenBank/DDBJ databases">
        <authorList>
            <person name="Lei W."/>
        </authorList>
    </citation>
    <scope>NUCLEOTIDE SEQUENCE [LARGE SCALE GENOMIC DNA]</scope>
    <source>
        <strain evidence="7 8">CCUG 58627</strain>
    </source>
</reference>
<dbReference type="PROSITE" id="PS50983">
    <property type="entry name" value="FE_B12_PBP"/>
    <property type="match status" value="1"/>
</dbReference>
<organism evidence="7 8">
    <name type="scientific">Corynebacterium canis</name>
    <dbReference type="NCBI Taxonomy" id="679663"/>
    <lineage>
        <taxon>Bacteria</taxon>
        <taxon>Bacillati</taxon>
        <taxon>Actinomycetota</taxon>
        <taxon>Actinomycetes</taxon>
        <taxon>Mycobacteriales</taxon>
        <taxon>Corynebacteriaceae</taxon>
        <taxon>Corynebacterium</taxon>
    </lineage>
</organism>
<comment type="subcellular location">
    <subcellularLocation>
        <location evidence="1">Cell envelope</location>
    </subcellularLocation>
</comment>
<dbReference type="Proteomes" id="UP000320791">
    <property type="component" value="Unassembled WGS sequence"/>
</dbReference>
<feature type="signal peptide" evidence="5">
    <location>
        <begin position="1"/>
        <end position="20"/>
    </location>
</feature>
<dbReference type="InterPro" id="IPR051313">
    <property type="entry name" value="Bact_iron-sidero_bind"/>
</dbReference>
<keyword evidence="4 5" id="KW-0732">Signal</keyword>
<dbReference type="PANTHER" id="PTHR30532">
    <property type="entry name" value="IRON III DICITRATE-BINDING PERIPLASMIC PROTEIN"/>
    <property type="match status" value="1"/>
</dbReference>
<comment type="similarity">
    <text evidence="2">Belongs to the bacterial solute-binding protein 8 family.</text>
</comment>
<dbReference type="GO" id="GO:0030288">
    <property type="term" value="C:outer membrane-bounded periplasmic space"/>
    <property type="evidence" value="ECO:0007669"/>
    <property type="project" value="TreeGrafter"/>
</dbReference>
<gene>
    <name evidence="7" type="ORF">FRX94_01690</name>
</gene>
<dbReference type="Gene3D" id="3.40.50.1980">
    <property type="entry name" value="Nitrogenase molybdenum iron protein domain"/>
    <property type="match status" value="2"/>
</dbReference>
<evidence type="ECO:0000256" key="4">
    <source>
        <dbReference type="ARBA" id="ARBA00022729"/>
    </source>
</evidence>
<comment type="caution">
    <text evidence="7">The sequence shown here is derived from an EMBL/GenBank/DDBJ whole genome shotgun (WGS) entry which is preliminary data.</text>
</comment>
<evidence type="ECO:0000256" key="5">
    <source>
        <dbReference type="SAM" id="SignalP"/>
    </source>
</evidence>
<evidence type="ECO:0000256" key="1">
    <source>
        <dbReference type="ARBA" id="ARBA00004196"/>
    </source>
</evidence>
<dbReference type="Pfam" id="PF01497">
    <property type="entry name" value="Peripla_BP_2"/>
    <property type="match status" value="1"/>
</dbReference>
<evidence type="ECO:0000313" key="7">
    <source>
        <dbReference type="EMBL" id="TWT28947.1"/>
    </source>
</evidence>